<keyword evidence="6" id="KW-0325">Glycoprotein</keyword>
<dbReference type="PANTHER" id="PTHR10877">
    <property type="entry name" value="POLYCYSTIN FAMILY MEMBER"/>
    <property type="match status" value="1"/>
</dbReference>
<dbReference type="GO" id="GO:0005509">
    <property type="term" value="F:calcium ion binding"/>
    <property type="evidence" value="ECO:0007669"/>
    <property type="project" value="InterPro"/>
</dbReference>
<comment type="caution">
    <text evidence="13">The sequence shown here is derived from an EMBL/GenBank/DDBJ whole genome shotgun (WGS) entry which is preliminary data.</text>
</comment>
<feature type="transmembrane region" description="Helical" evidence="10">
    <location>
        <begin position="335"/>
        <end position="358"/>
    </location>
</feature>
<feature type="transmembrane region" description="Helical" evidence="10">
    <location>
        <begin position="38"/>
        <end position="55"/>
    </location>
</feature>
<keyword evidence="5 10" id="KW-0472">Membrane</keyword>
<evidence type="ECO:0000313" key="14">
    <source>
        <dbReference type="Proteomes" id="UP001165065"/>
    </source>
</evidence>
<evidence type="ECO:0008006" key="15">
    <source>
        <dbReference type="Google" id="ProtNLM"/>
    </source>
</evidence>
<dbReference type="Pfam" id="PF08016">
    <property type="entry name" value="PKD_channel"/>
    <property type="match status" value="1"/>
</dbReference>
<evidence type="ECO:0000256" key="1">
    <source>
        <dbReference type="ARBA" id="ARBA00004141"/>
    </source>
</evidence>
<name>A0A9W7G260_9STRA</name>
<keyword evidence="8" id="KW-0175">Coiled coil</keyword>
<evidence type="ECO:0000313" key="13">
    <source>
        <dbReference type="EMBL" id="GMI29951.1"/>
    </source>
</evidence>
<dbReference type="InterPro" id="IPR051223">
    <property type="entry name" value="Polycystin"/>
</dbReference>
<organism evidence="13 14">
    <name type="scientific">Triparma columacea</name>
    <dbReference type="NCBI Taxonomy" id="722753"/>
    <lineage>
        <taxon>Eukaryota</taxon>
        <taxon>Sar</taxon>
        <taxon>Stramenopiles</taxon>
        <taxon>Ochrophyta</taxon>
        <taxon>Bolidophyceae</taxon>
        <taxon>Parmales</taxon>
        <taxon>Triparmaceae</taxon>
        <taxon>Triparma</taxon>
    </lineage>
</organism>
<dbReference type="PRINTS" id="PR01433">
    <property type="entry name" value="POLYCYSTIN2"/>
</dbReference>
<protein>
    <recommendedName>
        <fullName evidence="15">Polycystin cation channel PKD1/PKD2 domain-containing protein</fullName>
    </recommendedName>
</protein>
<feature type="transmembrane region" description="Helical" evidence="10">
    <location>
        <begin position="378"/>
        <end position="400"/>
    </location>
</feature>
<dbReference type="AlphaFoldDB" id="A0A9W7G260"/>
<feature type="coiled-coil region" evidence="8">
    <location>
        <begin position="608"/>
        <end position="635"/>
    </location>
</feature>
<keyword evidence="14" id="KW-1185">Reference proteome</keyword>
<sequence length="678" mass="76459">MGKASPSKKKSKESEDDTGPKGLLIAFMKSWSPEFWEFVKYLFFICLFCFVVFGPRNSDPYFMKRGIEDTFTVNEFDYNIDFNRMTTKDQAMKWFENILIENLLPQVDYNGNTLSSEDKGFVAVTNKRLGTSRMRAVKVKTDSCDVPSARQGTITECNANFMSSTENKADFNGTSTITAGKFWDVPYKESNDGWLSPSTKISYGGGGQTIEFDNDYGNVTDVWAKVKEFNFLDDTTRAVFFQTNFYNANVDLVGAVKFSIEFVASGAVITSSQIKCLPLIRPVRVLLGDGASSYDALVFFIELAFYGMVIMYTIDEFRIMKKMGKKAYMKNIWCCLDFVSLMLFIVVMILRFFSLTFIGSVYDDFKKENIFLDLDWVVYFAGLVDNVNAFNSVLTFLKLFKFVRENRRMSQLIDTIKVASIDMMSILVIIAIVASGYGIAFHIAFGHAVDEYRDFTESLFTLFLATLGDFDMDELRSYNQVLGAFLFVSFIVIMFFIVVSMFLAIVDSAYEAVREELANDLQHAQESDPLTIDLIRVISAPKVISDTIYFIFVGDKAGDIGPSEEELEKQRALEAKTAAAEEAKKQLSPEALERQAKLKVEHEFKKLYDEAMEKVQKLTETQEVLQNVLNKISNNMIVPEEGGAGDNKEEEFFGELPEIDENGEEKKGGGEGGGPGGE</sequence>
<feature type="transmembrane region" description="Helical" evidence="10">
    <location>
        <begin position="296"/>
        <end position="314"/>
    </location>
</feature>
<gene>
    <name evidence="13" type="ORF">TrCOL_g6442</name>
</gene>
<keyword evidence="3 10" id="KW-0812">Transmembrane</keyword>
<dbReference type="InterPro" id="IPR003915">
    <property type="entry name" value="PKD_2"/>
</dbReference>
<dbReference type="Gene3D" id="1.10.287.70">
    <property type="match status" value="1"/>
</dbReference>
<keyword evidence="4 10" id="KW-1133">Transmembrane helix</keyword>
<feature type="transmembrane region" description="Helical" evidence="10">
    <location>
        <begin position="481"/>
        <end position="506"/>
    </location>
</feature>
<dbReference type="PANTHER" id="PTHR10877:SF183">
    <property type="entry name" value="AT14535P-RELATED"/>
    <property type="match status" value="1"/>
</dbReference>
<evidence type="ECO:0000256" key="9">
    <source>
        <dbReference type="SAM" id="MobiDB-lite"/>
    </source>
</evidence>
<evidence type="ECO:0000256" key="10">
    <source>
        <dbReference type="SAM" id="Phobius"/>
    </source>
</evidence>
<evidence type="ECO:0000256" key="6">
    <source>
        <dbReference type="ARBA" id="ARBA00023180"/>
    </source>
</evidence>
<feature type="domain" description="Polycystin cation channel PKD1/PKD2" evidence="11">
    <location>
        <begin position="293"/>
        <end position="513"/>
    </location>
</feature>
<comment type="similarity">
    <text evidence="2">Belongs to the polycystin family.</text>
</comment>
<evidence type="ECO:0000256" key="4">
    <source>
        <dbReference type="ARBA" id="ARBA00022989"/>
    </source>
</evidence>
<evidence type="ECO:0000259" key="11">
    <source>
        <dbReference type="Pfam" id="PF08016"/>
    </source>
</evidence>
<dbReference type="EMBL" id="BRYA01000691">
    <property type="protein sequence ID" value="GMI29951.1"/>
    <property type="molecule type" value="Genomic_DNA"/>
</dbReference>
<dbReference type="InterPro" id="IPR013122">
    <property type="entry name" value="PKD1_2_channel"/>
</dbReference>
<evidence type="ECO:0000256" key="7">
    <source>
        <dbReference type="PIRSR" id="PIRSR603915-2"/>
    </source>
</evidence>
<feature type="domain" description="Polycystin" evidence="12">
    <location>
        <begin position="81"/>
        <end position="278"/>
    </location>
</feature>
<evidence type="ECO:0000256" key="3">
    <source>
        <dbReference type="ARBA" id="ARBA00022692"/>
    </source>
</evidence>
<proteinExistence type="inferred from homology"/>
<evidence type="ECO:0000256" key="8">
    <source>
        <dbReference type="SAM" id="Coils"/>
    </source>
</evidence>
<dbReference type="GO" id="GO:0016020">
    <property type="term" value="C:membrane"/>
    <property type="evidence" value="ECO:0007669"/>
    <property type="project" value="UniProtKB-SubCell"/>
</dbReference>
<evidence type="ECO:0000259" key="12">
    <source>
        <dbReference type="Pfam" id="PF20519"/>
    </source>
</evidence>
<feature type="transmembrane region" description="Helical" evidence="10">
    <location>
        <begin position="421"/>
        <end position="445"/>
    </location>
</feature>
<dbReference type="Pfam" id="PF20519">
    <property type="entry name" value="Polycystin_dom"/>
    <property type="match status" value="1"/>
</dbReference>
<comment type="subcellular location">
    <subcellularLocation>
        <location evidence="1">Membrane</location>
        <topology evidence="1">Multi-pass membrane protein</topology>
    </subcellularLocation>
</comment>
<accession>A0A9W7G260</accession>
<reference evidence="14" key="1">
    <citation type="journal article" date="2023" name="Commun. Biol.">
        <title>Genome analysis of Parmales, the sister group of diatoms, reveals the evolutionary specialization of diatoms from phago-mixotrophs to photoautotrophs.</title>
        <authorList>
            <person name="Ban H."/>
            <person name="Sato S."/>
            <person name="Yoshikawa S."/>
            <person name="Yamada K."/>
            <person name="Nakamura Y."/>
            <person name="Ichinomiya M."/>
            <person name="Sato N."/>
            <person name="Blanc-Mathieu R."/>
            <person name="Endo H."/>
            <person name="Kuwata A."/>
            <person name="Ogata H."/>
        </authorList>
    </citation>
    <scope>NUCLEOTIDE SEQUENCE [LARGE SCALE GENOMIC DNA]</scope>
</reference>
<feature type="region of interest" description="Disordered" evidence="9">
    <location>
        <begin position="637"/>
        <end position="678"/>
    </location>
</feature>
<dbReference type="InterPro" id="IPR046791">
    <property type="entry name" value="Polycystin_dom"/>
</dbReference>
<dbReference type="Proteomes" id="UP001165065">
    <property type="component" value="Unassembled WGS sequence"/>
</dbReference>
<evidence type="ECO:0000256" key="5">
    <source>
        <dbReference type="ARBA" id="ARBA00023136"/>
    </source>
</evidence>
<feature type="compositionally biased region" description="Acidic residues" evidence="9">
    <location>
        <begin position="652"/>
        <end position="663"/>
    </location>
</feature>
<dbReference type="OrthoDB" id="444119at2759"/>
<feature type="disulfide bond" evidence="7">
    <location>
        <begin position="144"/>
        <end position="157"/>
    </location>
</feature>
<evidence type="ECO:0000256" key="2">
    <source>
        <dbReference type="ARBA" id="ARBA00007200"/>
    </source>
</evidence>